<feature type="compositionally biased region" description="Basic and acidic residues" evidence="5">
    <location>
        <begin position="390"/>
        <end position="401"/>
    </location>
</feature>
<dbReference type="Proteomes" id="UP000887577">
    <property type="component" value="Unplaced"/>
</dbReference>
<evidence type="ECO:0000259" key="6">
    <source>
        <dbReference type="Pfam" id="PF12253"/>
    </source>
</evidence>
<reference evidence="8" key="1">
    <citation type="submission" date="2022-11" db="UniProtKB">
        <authorList>
            <consortium name="WormBaseParasite"/>
        </authorList>
    </citation>
    <scope>IDENTIFICATION</scope>
</reference>
<dbReference type="AlphaFoldDB" id="A0A914XZ53"/>
<feature type="compositionally biased region" description="Acidic residues" evidence="5">
    <location>
        <begin position="318"/>
        <end position="356"/>
    </location>
</feature>
<keyword evidence="3" id="KW-0234">DNA repair</keyword>
<comment type="subcellular location">
    <subcellularLocation>
        <location evidence="1">Nucleus</location>
    </subcellularLocation>
</comment>
<evidence type="ECO:0000256" key="1">
    <source>
        <dbReference type="ARBA" id="ARBA00004123"/>
    </source>
</evidence>
<evidence type="ECO:0000256" key="4">
    <source>
        <dbReference type="ARBA" id="ARBA00023242"/>
    </source>
</evidence>
<name>A0A914XZ53_9BILA</name>
<feature type="domain" description="Chromatin assembly factor 1 subunit A dimerization" evidence="6">
    <location>
        <begin position="283"/>
        <end position="354"/>
    </location>
</feature>
<dbReference type="PANTHER" id="PTHR15272">
    <property type="entry name" value="CHROMATIN ASSEMBLY FACTOR 1 SUBUNIT A CAF-1 SUBUNIT A"/>
    <property type="match status" value="1"/>
</dbReference>
<accession>A0A914XZ53</accession>
<proteinExistence type="predicted"/>
<keyword evidence="2" id="KW-0227">DNA damage</keyword>
<protein>
    <submittedName>
        <fullName evidence="8">Chromatin assembly factor 1 subunit A</fullName>
    </submittedName>
</protein>
<feature type="compositionally biased region" description="Basic and acidic residues" evidence="5">
    <location>
        <begin position="64"/>
        <end position="200"/>
    </location>
</feature>
<evidence type="ECO:0000313" key="8">
    <source>
        <dbReference type="WBParaSite" id="PSU_v2.g11810.t1"/>
    </source>
</evidence>
<keyword evidence="7" id="KW-1185">Reference proteome</keyword>
<dbReference type="GO" id="GO:0006281">
    <property type="term" value="P:DNA repair"/>
    <property type="evidence" value="ECO:0007669"/>
    <property type="project" value="UniProtKB-KW"/>
</dbReference>
<evidence type="ECO:0000256" key="5">
    <source>
        <dbReference type="SAM" id="MobiDB-lite"/>
    </source>
</evidence>
<feature type="region of interest" description="Disordered" evidence="5">
    <location>
        <begin position="318"/>
        <end position="415"/>
    </location>
</feature>
<feature type="compositionally biased region" description="Acidic residues" evidence="5">
    <location>
        <begin position="28"/>
        <end position="42"/>
    </location>
</feature>
<dbReference type="Pfam" id="PF12253">
    <property type="entry name" value="CAF1A_dimeriz"/>
    <property type="match status" value="1"/>
</dbReference>
<evidence type="ECO:0000256" key="3">
    <source>
        <dbReference type="ARBA" id="ARBA00023204"/>
    </source>
</evidence>
<dbReference type="InterPro" id="IPR022043">
    <property type="entry name" value="CAF1A_DD"/>
</dbReference>
<organism evidence="7 8">
    <name type="scientific">Panagrolaimus superbus</name>
    <dbReference type="NCBI Taxonomy" id="310955"/>
    <lineage>
        <taxon>Eukaryota</taxon>
        <taxon>Metazoa</taxon>
        <taxon>Ecdysozoa</taxon>
        <taxon>Nematoda</taxon>
        <taxon>Chromadorea</taxon>
        <taxon>Rhabditida</taxon>
        <taxon>Tylenchina</taxon>
        <taxon>Panagrolaimomorpha</taxon>
        <taxon>Panagrolaimoidea</taxon>
        <taxon>Panagrolaimidae</taxon>
        <taxon>Panagrolaimus</taxon>
    </lineage>
</organism>
<evidence type="ECO:0000256" key="2">
    <source>
        <dbReference type="ARBA" id="ARBA00022763"/>
    </source>
</evidence>
<feature type="region of interest" description="Disordered" evidence="5">
    <location>
        <begin position="1"/>
        <end position="200"/>
    </location>
</feature>
<dbReference type="WBParaSite" id="PSU_v2.g11810.t1">
    <property type="protein sequence ID" value="PSU_v2.g11810.t1"/>
    <property type="gene ID" value="PSU_v2.g11810"/>
</dbReference>
<dbReference type="GO" id="GO:0005634">
    <property type="term" value="C:nucleus"/>
    <property type="evidence" value="ECO:0007669"/>
    <property type="project" value="UniProtKB-SubCell"/>
</dbReference>
<dbReference type="GO" id="GO:0006334">
    <property type="term" value="P:nucleosome assembly"/>
    <property type="evidence" value="ECO:0007669"/>
    <property type="project" value="TreeGrafter"/>
</dbReference>
<sequence length="445" mass="53068">MLEVESPLAKKPRIDEETISLNSSSEPNENDDVIILDDEDENIVVSSAPTTPKTPRTPGSKRKHDADREAKQRQREAERKAAEQKKQEEKEKKEQERARQKQARLDEKLKKEEEKRQKQFEREQEAQKRREQKEREEEAAKKAKEDERLRLKAEKEEELRKAKEEKQRLADEKKRIREEEKIKAAEEKRKAEEEAERKRPKLDKWLVKQSKPERQVIQAPSNHWLFSAFEIKDNMKVAPIHFRNNKMTTEEKEKLLKVKLNKSDYLQKLPKRPATKINRMKAKLFQFHTNYRPPYYGTWRKRSKIITGRRPFAKETINDYEYDSDDEWEDEEEGDECKSDEEDIDEEENDEEDDGFFVEHGYLSSDEGDSEECQHLPGETDEERQRRMKERAEEWKNEQKTKYKRNHTTKLVPNEYGPCFSSPGDNISDVIKNNLFTGIILTFID</sequence>
<feature type="compositionally biased region" description="Polar residues" evidence="5">
    <location>
        <begin position="44"/>
        <end position="54"/>
    </location>
</feature>
<dbReference type="PANTHER" id="PTHR15272:SF0">
    <property type="entry name" value="CHROMATIN ASSEMBLY FACTOR 1 SUBUNIT A"/>
    <property type="match status" value="1"/>
</dbReference>
<dbReference type="GO" id="GO:0033186">
    <property type="term" value="C:CAF-1 complex"/>
    <property type="evidence" value="ECO:0007669"/>
    <property type="project" value="TreeGrafter"/>
</dbReference>
<keyword evidence="4" id="KW-0539">Nucleus</keyword>
<evidence type="ECO:0000313" key="7">
    <source>
        <dbReference type="Proteomes" id="UP000887577"/>
    </source>
</evidence>